<evidence type="ECO:0000313" key="3">
    <source>
        <dbReference type="Proteomes" id="UP000593571"/>
    </source>
</evidence>
<gene>
    <name evidence="2" type="ORF">HJG63_007847</name>
</gene>
<reference evidence="2 3" key="1">
    <citation type="journal article" date="2020" name="Nature">
        <title>Six reference-quality genomes reveal evolution of bat adaptations.</title>
        <authorList>
            <person name="Jebb D."/>
            <person name="Huang Z."/>
            <person name="Pippel M."/>
            <person name="Hughes G.M."/>
            <person name="Lavrichenko K."/>
            <person name="Devanna P."/>
            <person name="Winkler S."/>
            <person name="Jermiin L.S."/>
            <person name="Skirmuntt E.C."/>
            <person name="Katzourakis A."/>
            <person name="Burkitt-Gray L."/>
            <person name="Ray D.A."/>
            <person name="Sullivan K.A.M."/>
            <person name="Roscito J.G."/>
            <person name="Kirilenko B.M."/>
            <person name="Davalos L.M."/>
            <person name="Corthals A.P."/>
            <person name="Power M.L."/>
            <person name="Jones G."/>
            <person name="Ransome R.D."/>
            <person name="Dechmann D.K.N."/>
            <person name="Locatelli A.G."/>
            <person name="Puechmaille S.J."/>
            <person name="Fedrigo O."/>
            <person name="Jarvis E.D."/>
            <person name="Hiller M."/>
            <person name="Vernes S.C."/>
            <person name="Myers E.W."/>
            <person name="Teeling E.C."/>
        </authorList>
    </citation>
    <scope>NUCLEOTIDE SEQUENCE [LARGE SCALE GENOMIC DNA]</scope>
    <source>
        <strain evidence="2">MRouAeg1</strain>
        <tissue evidence="2">Muscle</tissue>
    </source>
</reference>
<name>A0A7J8KAY0_ROUAE</name>
<protein>
    <submittedName>
        <fullName evidence="2">Uncharacterized protein</fullName>
    </submittedName>
</protein>
<comment type="caution">
    <text evidence="2">The sequence shown here is derived from an EMBL/GenBank/DDBJ whole genome shotgun (WGS) entry which is preliminary data.</text>
</comment>
<feature type="region of interest" description="Disordered" evidence="1">
    <location>
        <begin position="43"/>
        <end position="68"/>
    </location>
</feature>
<dbReference type="AlphaFoldDB" id="A0A7J8KAY0"/>
<proteinExistence type="predicted"/>
<evidence type="ECO:0000313" key="2">
    <source>
        <dbReference type="EMBL" id="KAF6505979.1"/>
    </source>
</evidence>
<sequence length="122" mass="13440">MLISPYHILVSLYSTSIICLKIERGTMTVFKFHSTQLTFTDVSSGPSPAEPSETAHGLPHTPFTPITDIPNPSVLPSKSTQSLASRNLKIFPNRAFLLLDIFLQIPFLLNSHKVVASAILHK</sequence>
<dbReference type="EMBL" id="JACASE010000001">
    <property type="protein sequence ID" value="KAF6505979.1"/>
    <property type="molecule type" value="Genomic_DNA"/>
</dbReference>
<organism evidence="2 3">
    <name type="scientific">Rousettus aegyptiacus</name>
    <name type="common">Egyptian fruit bat</name>
    <name type="synonym">Pteropus aegyptiacus</name>
    <dbReference type="NCBI Taxonomy" id="9407"/>
    <lineage>
        <taxon>Eukaryota</taxon>
        <taxon>Metazoa</taxon>
        <taxon>Chordata</taxon>
        <taxon>Craniata</taxon>
        <taxon>Vertebrata</taxon>
        <taxon>Euteleostomi</taxon>
        <taxon>Mammalia</taxon>
        <taxon>Eutheria</taxon>
        <taxon>Laurasiatheria</taxon>
        <taxon>Chiroptera</taxon>
        <taxon>Yinpterochiroptera</taxon>
        <taxon>Pteropodoidea</taxon>
        <taxon>Pteropodidae</taxon>
        <taxon>Rousettinae</taxon>
        <taxon>Rousettus</taxon>
    </lineage>
</organism>
<evidence type="ECO:0000256" key="1">
    <source>
        <dbReference type="SAM" id="MobiDB-lite"/>
    </source>
</evidence>
<keyword evidence="3" id="KW-1185">Reference proteome</keyword>
<accession>A0A7J8KAY0</accession>
<dbReference type="Proteomes" id="UP000593571">
    <property type="component" value="Unassembled WGS sequence"/>
</dbReference>